<evidence type="ECO:0000256" key="2">
    <source>
        <dbReference type="ARBA" id="ARBA00023315"/>
    </source>
</evidence>
<reference evidence="4" key="1">
    <citation type="journal article" date="2014" name="Int. J. Syst. Evol. Microbiol.">
        <title>Complete genome sequence of Corynebacterium casei LMG S-19264T (=DSM 44701T), isolated from a smear-ripened cheese.</title>
        <authorList>
            <consortium name="US DOE Joint Genome Institute (JGI-PGF)"/>
            <person name="Walter F."/>
            <person name="Albersmeier A."/>
            <person name="Kalinowski J."/>
            <person name="Ruckert C."/>
        </authorList>
    </citation>
    <scope>NUCLEOTIDE SEQUENCE</scope>
    <source>
        <strain evidence="4">CGMCC 1.15762</strain>
    </source>
</reference>
<evidence type="ECO:0000313" key="5">
    <source>
        <dbReference type="Proteomes" id="UP000617145"/>
    </source>
</evidence>
<evidence type="ECO:0000313" key="4">
    <source>
        <dbReference type="EMBL" id="GGG63520.1"/>
    </source>
</evidence>
<dbReference type="PANTHER" id="PTHR43072:SF23">
    <property type="entry name" value="UPF0039 PROTEIN C11D3.02C"/>
    <property type="match status" value="1"/>
</dbReference>
<dbReference type="SUPFAM" id="SSF55729">
    <property type="entry name" value="Acyl-CoA N-acyltransferases (Nat)"/>
    <property type="match status" value="1"/>
</dbReference>
<dbReference type="GO" id="GO:0016747">
    <property type="term" value="F:acyltransferase activity, transferring groups other than amino-acyl groups"/>
    <property type="evidence" value="ECO:0007669"/>
    <property type="project" value="InterPro"/>
</dbReference>
<feature type="domain" description="N-acetyltransferase" evidence="3">
    <location>
        <begin position="1"/>
        <end position="160"/>
    </location>
</feature>
<accession>A0A8J2ZHI2</accession>
<dbReference type="InterPro" id="IPR016181">
    <property type="entry name" value="Acyl_CoA_acyltransferase"/>
</dbReference>
<gene>
    <name evidence="4" type="ORF">GCM10011415_07440</name>
</gene>
<comment type="caution">
    <text evidence="4">The sequence shown here is derived from an EMBL/GenBank/DDBJ whole genome shotgun (WGS) entry which is preliminary data.</text>
</comment>
<dbReference type="Gene3D" id="3.40.630.30">
    <property type="match status" value="1"/>
</dbReference>
<keyword evidence="2" id="KW-0012">Acyltransferase</keyword>
<dbReference type="InterPro" id="IPR000182">
    <property type="entry name" value="GNAT_dom"/>
</dbReference>
<reference evidence="4" key="2">
    <citation type="submission" date="2020-09" db="EMBL/GenBank/DDBJ databases">
        <authorList>
            <person name="Sun Q."/>
            <person name="Zhou Y."/>
        </authorList>
    </citation>
    <scope>NUCLEOTIDE SEQUENCE</scope>
    <source>
        <strain evidence="4">CGMCC 1.15762</strain>
    </source>
</reference>
<evidence type="ECO:0000259" key="3">
    <source>
        <dbReference type="PROSITE" id="PS51186"/>
    </source>
</evidence>
<name>A0A8J2ZHI2_9RHOB</name>
<dbReference type="Proteomes" id="UP000617145">
    <property type="component" value="Unassembled WGS sequence"/>
</dbReference>
<dbReference type="PROSITE" id="PS51186">
    <property type="entry name" value="GNAT"/>
    <property type="match status" value="1"/>
</dbReference>
<evidence type="ECO:0000256" key="1">
    <source>
        <dbReference type="ARBA" id="ARBA00022679"/>
    </source>
</evidence>
<organism evidence="4 5">
    <name type="scientific">Salipiger pallidus</name>
    <dbReference type="NCBI Taxonomy" id="1775170"/>
    <lineage>
        <taxon>Bacteria</taxon>
        <taxon>Pseudomonadati</taxon>
        <taxon>Pseudomonadota</taxon>
        <taxon>Alphaproteobacteria</taxon>
        <taxon>Rhodobacterales</taxon>
        <taxon>Roseobacteraceae</taxon>
        <taxon>Salipiger</taxon>
    </lineage>
</organism>
<dbReference type="CDD" id="cd04301">
    <property type="entry name" value="NAT_SF"/>
    <property type="match status" value="1"/>
</dbReference>
<dbReference type="PANTHER" id="PTHR43072">
    <property type="entry name" value="N-ACETYLTRANSFERASE"/>
    <property type="match status" value="1"/>
</dbReference>
<keyword evidence="1" id="KW-0808">Transferase</keyword>
<keyword evidence="5" id="KW-1185">Reference proteome</keyword>
<dbReference type="Pfam" id="PF00583">
    <property type="entry name" value="Acetyltransf_1"/>
    <property type="match status" value="1"/>
</dbReference>
<proteinExistence type="predicted"/>
<protein>
    <submittedName>
        <fullName evidence="4">N-acetyltransferase</fullName>
    </submittedName>
</protein>
<dbReference type="AlphaFoldDB" id="A0A8J2ZHI2"/>
<dbReference type="RefSeq" id="WP_188788848.1">
    <property type="nucleotide sequence ID" value="NZ_BMJV01000001.1"/>
</dbReference>
<dbReference type="EMBL" id="BMJV01000001">
    <property type="protein sequence ID" value="GGG63520.1"/>
    <property type="molecule type" value="Genomic_DNA"/>
</dbReference>
<sequence>MIIRPAGVGDAAAICAFWNPWIETTSITFSTDLRTPEGVAADIAARGEAFLVAEAAGQIIGFASFFAFRSGPGYAHTREHTVILAPEARGKGAGRALMAALENVARAGGVHSLIAGVSSENPEGIAFHGAIGFAEVARLPEVGRKFGRWIDLVLMQKFIDAPLTVPGH</sequence>